<dbReference type="Gene3D" id="3.40.50.620">
    <property type="entry name" value="HUPs"/>
    <property type="match status" value="2"/>
</dbReference>
<dbReference type="InterPro" id="IPR019499">
    <property type="entry name" value="Val-tRNA_synth_tRNA-bd"/>
</dbReference>
<reference evidence="16 17" key="1">
    <citation type="submission" date="2017-03" db="EMBL/GenBank/DDBJ databases">
        <title>Genome sequence of Paracoccus contaminans isolated from a water microcosm.</title>
        <authorList>
            <person name="Aurass P."/>
            <person name="Karste S."/>
            <person name="Trost E."/>
            <person name="Glaeser S.P."/>
            <person name="Kaempfer P."/>
            <person name="Flieger A."/>
        </authorList>
    </citation>
    <scope>NUCLEOTIDE SEQUENCE [LARGE SCALE GENOMIC DNA]</scope>
    <source>
        <strain evidence="17">RKI 16-01929T\LMG 29738T\CCM 8701T\CIP 111112T</strain>
    </source>
</reference>
<feature type="domain" description="Valyl-tRNA synthetase tRNA-binding arm" evidence="15">
    <location>
        <begin position="954"/>
        <end position="1016"/>
    </location>
</feature>
<dbReference type="Pfam" id="PF00133">
    <property type="entry name" value="tRNA-synt_1"/>
    <property type="match status" value="2"/>
</dbReference>
<comment type="domain">
    <text evidence="12">ValRS has two distinct active sites: one for aminoacylation and one for editing. The misactivated threonine is translocated from the active site to the editing site.</text>
</comment>
<dbReference type="GO" id="GO:0002161">
    <property type="term" value="F:aminoacyl-tRNA deacylase activity"/>
    <property type="evidence" value="ECO:0007669"/>
    <property type="project" value="InterPro"/>
</dbReference>
<keyword evidence="7 12" id="KW-0648">Protein biosynthesis</keyword>
<dbReference type="InterPro" id="IPR002300">
    <property type="entry name" value="aa-tRNA-synth_Ia"/>
</dbReference>
<evidence type="ECO:0000256" key="7">
    <source>
        <dbReference type="ARBA" id="ARBA00022917"/>
    </source>
</evidence>
<dbReference type="InterPro" id="IPR013155">
    <property type="entry name" value="M/V/L/I-tRNA-synth_anticd-bd"/>
</dbReference>
<dbReference type="InterPro" id="IPR037118">
    <property type="entry name" value="Val-tRNA_synth_C_sf"/>
</dbReference>
<evidence type="ECO:0000256" key="12">
    <source>
        <dbReference type="HAMAP-Rule" id="MF_02004"/>
    </source>
</evidence>
<feature type="domain" description="Aminoacyl-tRNA synthetase class Ia" evidence="13">
    <location>
        <begin position="587"/>
        <end position="707"/>
    </location>
</feature>
<dbReference type="GO" id="GO:0004832">
    <property type="term" value="F:valine-tRNA ligase activity"/>
    <property type="evidence" value="ECO:0007669"/>
    <property type="project" value="UniProtKB-UniRule"/>
</dbReference>
<dbReference type="InterPro" id="IPR002303">
    <property type="entry name" value="Valyl-tRNA_ligase"/>
</dbReference>
<accession>A0A1W6CW30</accession>
<dbReference type="Pfam" id="PF10458">
    <property type="entry name" value="Val_tRNA-synt_C"/>
    <property type="match status" value="1"/>
</dbReference>
<feature type="short sequence motif" description="'KMSKS' region" evidence="12">
    <location>
        <begin position="670"/>
        <end position="674"/>
    </location>
</feature>
<dbReference type="STRING" id="1945662.B0A89_05060"/>
<dbReference type="AlphaFoldDB" id="A0A1W6CW30"/>
<dbReference type="InterPro" id="IPR033705">
    <property type="entry name" value="Anticodon_Ia_Val"/>
</dbReference>
<dbReference type="EMBL" id="CP020612">
    <property type="protein sequence ID" value="ARJ69088.1"/>
    <property type="molecule type" value="Genomic_DNA"/>
</dbReference>
<organism evidence="16 17">
    <name type="scientific">Paracoccus contaminans</name>
    <dbReference type="NCBI Taxonomy" id="1945662"/>
    <lineage>
        <taxon>Bacteria</taxon>
        <taxon>Pseudomonadati</taxon>
        <taxon>Pseudomonadota</taxon>
        <taxon>Alphaproteobacteria</taxon>
        <taxon>Rhodobacterales</taxon>
        <taxon>Paracoccaceae</taxon>
        <taxon>Paracoccus</taxon>
    </lineage>
</organism>
<dbReference type="PRINTS" id="PR00986">
    <property type="entry name" value="TRNASYNTHVAL"/>
</dbReference>
<evidence type="ECO:0000256" key="2">
    <source>
        <dbReference type="ARBA" id="ARBA00011245"/>
    </source>
</evidence>
<dbReference type="RefSeq" id="WP_085377205.1">
    <property type="nucleotide sequence ID" value="NZ_CP020612.1"/>
</dbReference>
<evidence type="ECO:0000259" key="15">
    <source>
        <dbReference type="Pfam" id="PF10458"/>
    </source>
</evidence>
<evidence type="ECO:0000256" key="3">
    <source>
        <dbReference type="ARBA" id="ARBA00022490"/>
    </source>
</evidence>
<dbReference type="PANTHER" id="PTHR11946">
    <property type="entry name" value="VALYL-TRNA SYNTHETASES"/>
    <property type="match status" value="1"/>
</dbReference>
<feature type="domain" description="Methionyl/Valyl/Leucyl/Isoleucyl-tRNA synthetase anticodon-binding" evidence="14">
    <location>
        <begin position="751"/>
        <end position="894"/>
    </location>
</feature>
<dbReference type="Gene3D" id="1.10.287.380">
    <property type="entry name" value="Valyl-tRNA synthetase, C-terminal domain"/>
    <property type="match status" value="1"/>
</dbReference>
<proteinExistence type="inferred from homology"/>
<dbReference type="InterPro" id="IPR014729">
    <property type="entry name" value="Rossmann-like_a/b/a_fold"/>
</dbReference>
<dbReference type="InterPro" id="IPR009008">
    <property type="entry name" value="Val/Leu/Ile-tRNA-synth_edit"/>
</dbReference>
<dbReference type="SUPFAM" id="SSF47323">
    <property type="entry name" value="Anticodon-binding domain of a subclass of class I aminoacyl-tRNA synthetases"/>
    <property type="match status" value="1"/>
</dbReference>
<dbReference type="SUPFAM" id="SSF50677">
    <property type="entry name" value="ValRS/IleRS/LeuRS editing domain"/>
    <property type="match status" value="1"/>
</dbReference>
<dbReference type="FunFam" id="1.10.287.380:FF:000001">
    <property type="entry name" value="Valine--tRNA ligase"/>
    <property type="match status" value="1"/>
</dbReference>
<dbReference type="PANTHER" id="PTHR11946:SF93">
    <property type="entry name" value="VALINE--TRNA LIGASE, CHLOROPLASTIC_MITOCHONDRIAL 2"/>
    <property type="match status" value="1"/>
</dbReference>
<evidence type="ECO:0000256" key="5">
    <source>
        <dbReference type="ARBA" id="ARBA00022741"/>
    </source>
</evidence>
<comment type="domain">
    <text evidence="12">The C-terminal coiled-coil domain is crucial for aminoacylation activity.</text>
</comment>
<keyword evidence="8 12" id="KW-0175">Coiled coil</keyword>
<feature type="binding site" evidence="12">
    <location>
        <position position="673"/>
    </location>
    <ligand>
        <name>ATP</name>
        <dbReference type="ChEBI" id="CHEBI:30616"/>
    </ligand>
</feature>
<dbReference type="FunFam" id="3.40.50.620:FF:000032">
    <property type="entry name" value="Valine--tRNA ligase"/>
    <property type="match status" value="1"/>
</dbReference>
<evidence type="ECO:0000259" key="14">
    <source>
        <dbReference type="Pfam" id="PF08264"/>
    </source>
</evidence>
<keyword evidence="5 12" id="KW-0547">Nucleotide-binding</keyword>
<dbReference type="GO" id="GO:0005524">
    <property type="term" value="F:ATP binding"/>
    <property type="evidence" value="ECO:0007669"/>
    <property type="project" value="UniProtKB-UniRule"/>
</dbReference>
<dbReference type="SUPFAM" id="SSF52374">
    <property type="entry name" value="Nucleotidylyl transferase"/>
    <property type="match status" value="1"/>
</dbReference>
<keyword evidence="6 12" id="KW-0067">ATP-binding</keyword>
<dbReference type="Proteomes" id="UP000193017">
    <property type="component" value="Chromosome"/>
</dbReference>
<comment type="similarity">
    <text evidence="11 12">Belongs to the class-I aminoacyl-tRNA synthetase family. ValS type 1 subfamily.</text>
</comment>
<dbReference type="Pfam" id="PF08264">
    <property type="entry name" value="Anticodon_1"/>
    <property type="match status" value="1"/>
</dbReference>
<dbReference type="KEGG" id="pcon:B0A89_05060"/>
<dbReference type="GO" id="GO:0005829">
    <property type="term" value="C:cytosol"/>
    <property type="evidence" value="ECO:0007669"/>
    <property type="project" value="TreeGrafter"/>
</dbReference>
<evidence type="ECO:0000313" key="16">
    <source>
        <dbReference type="EMBL" id="ARJ69088.1"/>
    </source>
</evidence>
<keyword evidence="17" id="KW-1185">Reference proteome</keyword>
<keyword evidence="3 12" id="KW-0963">Cytoplasm</keyword>
<evidence type="ECO:0000313" key="17">
    <source>
        <dbReference type="Proteomes" id="UP000193017"/>
    </source>
</evidence>
<evidence type="ECO:0000256" key="9">
    <source>
        <dbReference type="ARBA" id="ARBA00023146"/>
    </source>
</evidence>
<dbReference type="PROSITE" id="PS00178">
    <property type="entry name" value="AA_TRNA_LIGASE_I"/>
    <property type="match status" value="1"/>
</dbReference>
<evidence type="ECO:0000256" key="1">
    <source>
        <dbReference type="ARBA" id="ARBA00004496"/>
    </source>
</evidence>
<evidence type="ECO:0000256" key="10">
    <source>
        <dbReference type="ARBA" id="ARBA00047552"/>
    </source>
</evidence>
<gene>
    <name evidence="12" type="primary">valS</name>
    <name evidence="16" type="ORF">B0A89_05060</name>
</gene>
<dbReference type="SUPFAM" id="SSF46589">
    <property type="entry name" value="tRNA-binding arm"/>
    <property type="match status" value="1"/>
</dbReference>
<keyword evidence="4 12" id="KW-0436">Ligase</keyword>
<keyword evidence="9 12" id="KW-0030">Aminoacyl-tRNA synthetase</keyword>
<dbReference type="HAMAP" id="MF_02004">
    <property type="entry name" value="Val_tRNA_synth_type1"/>
    <property type="match status" value="1"/>
</dbReference>
<evidence type="ECO:0000256" key="4">
    <source>
        <dbReference type="ARBA" id="ARBA00022598"/>
    </source>
</evidence>
<dbReference type="Gene3D" id="3.90.740.10">
    <property type="entry name" value="Valyl/Leucyl/Isoleucyl-tRNA synthetase, editing domain"/>
    <property type="match status" value="1"/>
</dbReference>
<evidence type="ECO:0000259" key="13">
    <source>
        <dbReference type="Pfam" id="PF00133"/>
    </source>
</evidence>
<comment type="catalytic activity">
    <reaction evidence="10 12">
        <text>tRNA(Val) + L-valine + ATP = L-valyl-tRNA(Val) + AMP + diphosphate</text>
        <dbReference type="Rhea" id="RHEA:10704"/>
        <dbReference type="Rhea" id="RHEA-COMP:9672"/>
        <dbReference type="Rhea" id="RHEA-COMP:9708"/>
        <dbReference type="ChEBI" id="CHEBI:30616"/>
        <dbReference type="ChEBI" id="CHEBI:33019"/>
        <dbReference type="ChEBI" id="CHEBI:57762"/>
        <dbReference type="ChEBI" id="CHEBI:78442"/>
        <dbReference type="ChEBI" id="CHEBI:78537"/>
        <dbReference type="ChEBI" id="CHEBI:456215"/>
        <dbReference type="EC" id="6.1.1.9"/>
    </reaction>
</comment>
<dbReference type="NCBIfam" id="TIGR00422">
    <property type="entry name" value="valS"/>
    <property type="match status" value="1"/>
</dbReference>
<dbReference type="CDD" id="cd07962">
    <property type="entry name" value="Anticodon_Ia_Val"/>
    <property type="match status" value="1"/>
</dbReference>
<feature type="domain" description="Aminoacyl-tRNA synthetase class Ia" evidence="13">
    <location>
        <begin position="17"/>
        <end position="505"/>
    </location>
</feature>
<protein>
    <recommendedName>
        <fullName evidence="12">Valine--tRNA ligase</fullName>
        <ecNumber evidence="12">6.1.1.9</ecNumber>
    </recommendedName>
    <alternativeName>
        <fullName evidence="12">Valyl-tRNA synthetase</fullName>
        <shortName evidence="12">ValRS</shortName>
    </alternativeName>
</protein>
<comment type="subcellular location">
    <subcellularLocation>
        <location evidence="1 12">Cytoplasm</location>
    </subcellularLocation>
</comment>
<evidence type="ECO:0000256" key="8">
    <source>
        <dbReference type="ARBA" id="ARBA00023054"/>
    </source>
</evidence>
<dbReference type="NCBIfam" id="NF004349">
    <property type="entry name" value="PRK05729.1"/>
    <property type="match status" value="1"/>
</dbReference>
<dbReference type="EC" id="6.1.1.9" evidence="12"/>
<dbReference type="InterPro" id="IPR001412">
    <property type="entry name" value="aa-tRNA-synth_I_CS"/>
</dbReference>
<comment type="subunit">
    <text evidence="2 12">Monomer.</text>
</comment>
<sequence>MSMDKTFDAAAAEARIAAQWERTGAFAAGANARPGAPAFSVVIPPPNVTGSLHIGHALNNTLQDILVRWHRMRGHDVLWQPGQDHAGIATQMVVERKMAAEGKPPRKDWKREDFTAEIWKWKQESGGTIIGQLKRLGASLDWDRNAFTMSGAPGAPAGEEGNFHDAVIRVFVDLYDKGLIYRGKRLVNWDPHFETAISDLEVENREVPGHMWHFKYPLAGAETYEYVERDADGNVTLRETRDYIAIATTRPETMLGDGAVAVHPDDARYAPIIGKLVEIPVGPKEHRRLIPIITDEYPDPHFGSGAVKITGAHDFNDYGVAQRNGIPLYALMDGKARMRSDGLSYEESAMIAGQIARGEREAGDVSQINLVPEDLRGLDRYEARKAVIDQINAEGLAVWYLHKEIDKETGAEHLERRPLVDAKPIMQPFGDRSGVVIEPMLTDQWFVDTAKIVQPAIDAVREGRTRIIPEQHEKVYFHWLENIEPWTISRQLWWGHQIPVWYGPKLHDGADRTKLRFSDIVDAKGQQFCGPSWNEVSEAARQYYGPNVQIDETQHGHEGVLPGFPPSALPGAGGGGFGNDDTLRRVRIERDPDVLDTWFSSGLWPIGTLGWPEQTDELKRYFPTDTLITGFDIIFFWVARMMMMQLAVVDQVPFRNVYVHGLVRDEKGAKMSKSKGNVIDPLDLIDEYGADALRFTLASMAAQGRDPKLGPKHVEANRNFVTKIWNAVRFAEMNGVFPGAPTRPDPQHTVNRWIMGETARVRLALDEALEAYRFNDAALSLYGFVWGKLCDWYVELAKPLFDGDHAAETRATMAWVIEQAITMLHPVMPFVTEEIWALTGTRGKMLVHGDWPEYGAELIDEAADRQMNWVIGLIESVRSARAQMGVPAAARLDLIVTEADEAARAALAANGPLIERLARVNAPRDGAAGRGMIAVAAPGASFALPIGDVIDAGAESARLEKALGKADKDAQGLRARLSNPRFAQNAEPEVIEETRARLAELDEDIARIRAALQQLKAL</sequence>
<dbReference type="OrthoDB" id="9810365at2"/>
<dbReference type="InterPro" id="IPR010978">
    <property type="entry name" value="tRNA-bd_arm"/>
</dbReference>
<dbReference type="GO" id="GO:0006438">
    <property type="term" value="P:valyl-tRNA aminoacylation"/>
    <property type="evidence" value="ECO:0007669"/>
    <property type="project" value="UniProtKB-UniRule"/>
</dbReference>
<dbReference type="InterPro" id="IPR009080">
    <property type="entry name" value="tRNAsynth_Ia_anticodon-bd"/>
</dbReference>
<evidence type="ECO:0000256" key="11">
    <source>
        <dbReference type="ARBA" id="ARBA00060830"/>
    </source>
</evidence>
<dbReference type="Gene3D" id="1.10.730.10">
    <property type="entry name" value="Isoleucyl-tRNA Synthetase, Domain 1"/>
    <property type="match status" value="1"/>
</dbReference>
<name>A0A1W6CW30_9RHOB</name>
<feature type="short sequence motif" description="'HIGH' region" evidence="12">
    <location>
        <begin position="46"/>
        <end position="56"/>
    </location>
</feature>
<evidence type="ECO:0000256" key="6">
    <source>
        <dbReference type="ARBA" id="ARBA00022840"/>
    </source>
</evidence>
<comment type="function">
    <text evidence="12">Catalyzes the attachment of valine to tRNA(Val). As ValRS can inadvertently accommodate and process structurally similar amino acids such as threonine, to avoid such errors, it has a 'posttransfer' editing activity that hydrolyzes mischarged Thr-tRNA(Val) in a tRNA-dependent manner.</text>
</comment>
<feature type="coiled-coil region" evidence="12">
    <location>
        <begin position="991"/>
        <end position="1018"/>
    </location>
</feature>